<evidence type="ECO:0000256" key="1">
    <source>
        <dbReference type="ARBA" id="ARBA00004651"/>
    </source>
</evidence>
<evidence type="ECO:0000256" key="6">
    <source>
        <dbReference type="SAM" id="Phobius"/>
    </source>
</evidence>
<dbReference type="Pfam" id="PF03706">
    <property type="entry name" value="LPG_synthase_TM"/>
    <property type="match status" value="1"/>
</dbReference>
<dbReference type="RefSeq" id="WP_307423298.1">
    <property type="nucleotide sequence ID" value="NZ_JAUSVK010000001.1"/>
</dbReference>
<keyword evidence="5 6" id="KW-0472">Membrane</keyword>
<dbReference type="EMBL" id="JAUSVK010000001">
    <property type="protein sequence ID" value="MDQ0391267.1"/>
    <property type="molecule type" value="Genomic_DNA"/>
</dbReference>
<feature type="transmembrane region" description="Helical" evidence="6">
    <location>
        <begin position="202"/>
        <end position="224"/>
    </location>
</feature>
<feature type="transmembrane region" description="Helical" evidence="6">
    <location>
        <begin position="77"/>
        <end position="101"/>
    </location>
</feature>
<name>A0ABU0F9H5_9HYPH</name>
<feature type="transmembrane region" description="Helical" evidence="6">
    <location>
        <begin position="121"/>
        <end position="145"/>
    </location>
</feature>
<reference evidence="7 8" key="1">
    <citation type="submission" date="2023-07" db="EMBL/GenBank/DDBJ databases">
        <title>Genomic Encyclopedia of Type Strains, Phase IV (KMG-IV): sequencing the most valuable type-strain genomes for metagenomic binning, comparative biology and taxonomic classification.</title>
        <authorList>
            <person name="Goeker M."/>
        </authorList>
    </citation>
    <scope>NUCLEOTIDE SEQUENCE [LARGE SCALE GENOMIC DNA]</scope>
    <source>
        <strain evidence="7 8">DSM 5896</strain>
    </source>
</reference>
<evidence type="ECO:0000256" key="4">
    <source>
        <dbReference type="ARBA" id="ARBA00022989"/>
    </source>
</evidence>
<keyword evidence="8" id="KW-1185">Reference proteome</keyword>
<keyword evidence="2" id="KW-1003">Cell membrane</keyword>
<feature type="transmembrane region" description="Helical" evidence="6">
    <location>
        <begin position="157"/>
        <end position="182"/>
    </location>
</feature>
<protein>
    <submittedName>
        <fullName evidence="7">Uncharacterized membrane protein YbhN (UPF0104 family)</fullName>
    </submittedName>
</protein>
<evidence type="ECO:0000256" key="2">
    <source>
        <dbReference type="ARBA" id="ARBA00022475"/>
    </source>
</evidence>
<feature type="transmembrane region" description="Helical" evidence="6">
    <location>
        <begin position="285"/>
        <end position="310"/>
    </location>
</feature>
<evidence type="ECO:0000256" key="3">
    <source>
        <dbReference type="ARBA" id="ARBA00022692"/>
    </source>
</evidence>
<dbReference type="Proteomes" id="UP001237448">
    <property type="component" value="Unassembled WGS sequence"/>
</dbReference>
<gene>
    <name evidence="7" type="ORF">J3R73_001059</name>
</gene>
<organism evidence="7 8">
    <name type="scientific">Labrys monachus</name>
    <dbReference type="NCBI Taxonomy" id="217067"/>
    <lineage>
        <taxon>Bacteria</taxon>
        <taxon>Pseudomonadati</taxon>
        <taxon>Pseudomonadota</taxon>
        <taxon>Alphaproteobacteria</taxon>
        <taxon>Hyphomicrobiales</taxon>
        <taxon>Xanthobacteraceae</taxon>
        <taxon>Labrys</taxon>
    </lineage>
</organism>
<keyword evidence="3 6" id="KW-0812">Transmembrane</keyword>
<evidence type="ECO:0000313" key="8">
    <source>
        <dbReference type="Proteomes" id="UP001237448"/>
    </source>
</evidence>
<accession>A0ABU0F9H5</accession>
<comment type="caution">
    <text evidence="7">The sequence shown here is derived from an EMBL/GenBank/DDBJ whole genome shotgun (WGS) entry which is preliminary data.</text>
</comment>
<dbReference type="InterPro" id="IPR022791">
    <property type="entry name" value="L-PG_synthase/AglD"/>
</dbReference>
<proteinExistence type="predicted"/>
<evidence type="ECO:0000313" key="7">
    <source>
        <dbReference type="EMBL" id="MDQ0391267.1"/>
    </source>
</evidence>
<keyword evidence="4 6" id="KW-1133">Transmembrane helix</keyword>
<feature type="transmembrane region" description="Helical" evidence="6">
    <location>
        <begin position="7"/>
        <end position="25"/>
    </location>
</feature>
<comment type="subcellular location">
    <subcellularLocation>
        <location evidence="1">Cell membrane</location>
        <topology evidence="1">Multi-pass membrane protein</topology>
    </subcellularLocation>
</comment>
<feature type="transmembrane region" description="Helical" evidence="6">
    <location>
        <begin position="236"/>
        <end position="265"/>
    </location>
</feature>
<sequence>MKNKLEYLWPIVGLAAVVFSIYLLSKELKGVEVGQVWQAALDRGPLMFLCAVGSTLLAYAALAWYDRIALLHVGRKLSWPIVSLVSFTAYALGHNIGVSVLSSGLVRYRAYSRMGLTVGEVAIVTAFCAFTFAYGALFLGGLVLTGEPGLLSRLFSFPVGVAFAIGLGMLVLVALYQLGAIFNFKPLRFRTFEIAYPKPGIAFRQLFAAPLEIIGAAGIIYFALPDSLNPGFFVVLGMFLASFCAGLISNAPGGAGVFEAVFFMIMLPHGSNPDDPAVIQSKAEILAALLMFRLLYLLIPLAISCAIVLYTERQTIAGLFGSVTGGRSRPVEAARQEPPKQ</sequence>
<feature type="transmembrane region" description="Helical" evidence="6">
    <location>
        <begin position="45"/>
        <end position="65"/>
    </location>
</feature>
<evidence type="ECO:0000256" key="5">
    <source>
        <dbReference type="ARBA" id="ARBA00023136"/>
    </source>
</evidence>